<keyword evidence="3" id="KW-1185">Reference proteome</keyword>
<dbReference type="AlphaFoldDB" id="A0A1E5VAY8"/>
<dbReference type="EMBL" id="LWDX02045670">
    <property type="protein sequence ID" value="OEL22316.1"/>
    <property type="molecule type" value="Genomic_DNA"/>
</dbReference>
<reference evidence="2 3" key="1">
    <citation type="submission" date="2016-09" db="EMBL/GenBank/DDBJ databases">
        <title>The draft genome of Dichanthelium oligosanthes: A C3 panicoid grass species.</title>
        <authorList>
            <person name="Studer A.J."/>
            <person name="Schnable J.C."/>
            <person name="Brutnell T.P."/>
        </authorList>
    </citation>
    <scope>NUCLEOTIDE SEQUENCE [LARGE SCALE GENOMIC DNA]</scope>
    <source>
        <strain evidence="3">cv. Kellogg 1175</strain>
        <tissue evidence="2">Leaf</tissue>
    </source>
</reference>
<dbReference type="InterPro" id="IPR027443">
    <property type="entry name" value="IPNS-like_sf"/>
</dbReference>
<dbReference type="OrthoDB" id="288590at2759"/>
<proteinExistence type="predicted"/>
<dbReference type="STRING" id="888268.A0A1E5VAY8"/>
<gene>
    <name evidence="2" type="ORF">BAE44_0016665</name>
</gene>
<feature type="domain" description="Isopenicillin N synthase-like Fe(2+) 2OG dioxygenase" evidence="1">
    <location>
        <begin position="2"/>
        <end position="43"/>
    </location>
</feature>
<name>A0A1E5VAY8_9POAL</name>
<dbReference type="Pfam" id="PF03171">
    <property type="entry name" value="2OG-FeII_Oxy"/>
    <property type="match status" value="1"/>
</dbReference>
<evidence type="ECO:0000313" key="2">
    <source>
        <dbReference type="EMBL" id="OEL22316.1"/>
    </source>
</evidence>
<dbReference type="InterPro" id="IPR044861">
    <property type="entry name" value="IPNS-like_FE2OG_OXY"/>
</dbReference>
<accession>A0A1E5VAY8</accession>
<organism evidence="2 3">
    <name type="scientific">Dichanthelium oligosanthes</name>
    <dbReference type="NCBI Taxonomy" id="888268"/>
    <lineage>
        <taxon>Eukaryota</taxon>
        <taxon>Viridiplantae</taxon>
        <taxon>Streptophyta</taxon>
        <taxon>Embryophyta</taxon>
        <taxon>Tracheophyta</taxon>
        <taxon>Spermatophyta</taxon>
        <taxon>Magnoliopsida</taxon>
        <taxon>Liliopsida</taxon>
        <taxon>Poales</taxon>
        <taxon>Poaceae</taxon>
        <taxon>PACMAD clade</taxon>
        <taxon>Panicoideae</taxon>
        <taxon>Panicodae</taxon>
        <taxon>Paniceae</taxon>
        <taxon>Dichantheliinae</taxon>
        <taxon>Dichanthelium</taxon>
    </lineage>
</organism>
<sequence>MTTVIVQHEVGGLEVQVREERWLVVPPELGTLVFMAGDQFTLFFPLIQLPKQQFSGKKETLYILVQRFNRSGSTSFRMGSSGVLRPYNAVTNLDLINQLQRIMWCRTRLLHNAIQTKYQSPVANYTFTGTIVISLVLQNSR</sequence>
<comment type="caution">
    <text evidence="2">The sequence shown here is derived from an EMBL/GenBank/DDBJ whole genome shotgun (WGS) entry which is preliminary data.</text>
</comment>
<dbReference type="Gene3D" id="2.60.120.330">
    <property type="entry name" value="B-lactam Antibiotic, Isopenicillin N Synthase, Chain"/>
    <property type="match status" value="1"/>
</dbReference>
<dbReference type="Proteomes" id="UP000095767">
    <property type="component" value="Unassembled WGS sequence"/>
</dbReference>
<protein>
    <recommendedName>
        <fullName evidence="1">Isopenicillin N synthase-like Fe(2+) 2OG dioxygenase domain-containing protein</fullName>
    </recommendedName>
</protein>
<evidence type="ECO:0000313" key="3">
    <source>
        <dbReference type="Proteomes" id="UP000095767"/>
    </source>
</evidence>
<dbReference type="SUPFAM" id="SSF51197">
    <property type="entry name" value="Clavaminate synthase-like"/>
    <property type="match status" value="1"/>
</dbReference>
<evidence type="ECO:0000259" key="1">
    <source>
        <dbReference type="Pfam" id="PF03171"/>
    </source>
</evidence>